<evidence type="ECO:0000256" key="13">
    <source>
        <dbReference type="ARBA" id="ARBA00077538"/>
    </source>
</evidence>
<dbReference type="CDD" id="cd03017">
    <property type="entry name" value="PRX_BCP"/>
    <property type="match status" value="1"/>
</dbReference>
<dbReference type="PANTHER" id="PTHR42801:SF23">
    <property type="entry name" value="PEROXIREDOXIN DOT5"/>
    <property type="match status" value="1"/>
</dbReference>
<evidence type="ECO:0000256" key="2">
    <source>
        <dbReference type="ARBA" id="ARBA00011245"/>
    </source>
</evidence>
<evidence type="ECO:0000313" key="17">
    <source>
        <dbReference type="Proteomes" id="UP000775547"/>
    </source>
</evidence>
<comment type="similarity">
    <text evidence="11">Belongs to the peroxiredoxin family. BCP/PrxQ subfamily.</text>
</comment>
<keyword evidence="17" id="KW-1185">Reference proteome</keyword>
<keyword evidence="4" id="KW-0575">Peroxidase</keyword>
<dbReference type="GO" id="GO:0045454">
    <property type="term" value="P:cell redox homeostasis"/>
    <property type="evidence" value="ECO:0007669"/>
    <property type="project" value="TreeGrafter"/>
</dbReference>
<dbReference type="InterPro" id="IPR000866">
    <property type="entry name" value="AhpC/TSA"/>
</dbReference>
<keyword evidence="5" id="KW-0049">Antioxidant</keyword>
<dbReference type="GO" id="GO:0005737">
    <property type="term" value="C:cytoplasm"/>
    <property type="evidence" value="ECO:0007669"/>
    <property type="project" value="TreeGrafter"/>
</dbReference>
<evidence type="ECO:0000256" key="7">
    <source>
        <dbReference type="ARBA" id="ARBA00023157"/>
    </source>
</evidence>
<feature type="compositionally biased region" description="Polar residues" evidence="14">
    <location>
        <begin position="1"/>
        <end position="12"/>
    </location>
</feature>
<dbReference type="InterPro" id="IPR050924">
    <property type="entry name" value="Peroxiredoxin_BCP/PrxQ"/>
</dbReference>
<dbReference type="GO" id="GO:0005634">
    <property type="term" value="C:nucleus"/>
    <property type="evidence" value="ECO:0007669"/>
    <property type="project" value="UniProtKB-SubCell"/>
</dbReference>
<evidence type="ECO:0000256" key="6">
    <source>
        <dbReference type="ARBA" id="ARBA00023002"/>
    </source>
</evidence>
<dbReference type="GO" id="GO:0008379">
    <property type="term" value="F:thioredoxin peroxidase activity"/>
    <property type="evidence" value="ECO:0007669"/>
    <property type="project" value="TreeGrafter"/>
</dbReference>
<proteinExistence type="inferred from homology"/>
<reference evidence="16" key="1">
    <citation type="submission" date="2020-07" db="EMBL/GenBank/DDBJ databases">
        <authorList>
            <person name="Nieuwenhuis M."/>
            <person name="Van De Peppel L.J.J."/>
        </authorList>
    </citation>
    <scope>NUCLEOTIDE SEQUENCE</scope>
    <source>
        <strain evidence="16">AP01</strain>
        <tissue evidence="16">Mycelium</tissue>
    </source>
</reference>
<keyword evidence="8" id="KW-0539">Nucleus</keyword>
<evidence type="ECO:0000256" key="4">
    <source>
        <dbReference type="ARBA" id="ARBA00022559"/>
    </source>
</evidence>
<evidence type="ECO:0000256" key="12">
    <source>
        <dbReference type="ARBA" id="ARBA00049091"/>
    </source>
</evidence>
<dbReference type="EC" id="1.11.1.24" evidence="3"/>
<dbReference type="PANTHER" id="PTHR42801">
    <property type="entry name" value="THIOREDOXIN-DEPENDENT PEROXIDE REDUCTASE"/>
    <property type="match status" value="1"/>
</dbReference>
<comment type="caution">
    <text evidence="16">The sequence shown here is derived from an EMBL/GenBank/DDBJ whole genome shotgun (WGS) entry which is preliminary data.</text>
</comment>
<evidence type="ECO:0000256" key="3">
    <source>
        <dbReference type="ARBA" id="ARBA00013017"/>
    </source>
</evidence>
<evidence type="ECO:0000256" key="9">
    <source>
        <dbReference type="ARBA" id="ARBA00023284"/>
    </source>
</evidence>
<keyword evidence="7" id="KW-1015">Disulfide bond</keyword>
<reference evidence="16" key="2">
    <citation type="submission" date="2021-10" db="EMBL/GenBank/DDBJ databases">
        <title>Phylogenomics reveals ancestral predisposition of the termite-cultivated fungus Termitomyces towards a domesticated lifestyle.</title>
        <authorList>
            <person name="Auxier B."/>
            <person name="Grum-Grzhimaylo A."/>
            <person name="Cardenas M.E."/>
            <person name="Lodge J.D."/>
            <person name="Laessoe T."/>
            <person name="Pedersen O."/>
            <person name="Smith M.E."/>
            <person name="Kuyper T.W."/>
            <person name="Franco-Molano E.A."/>
            <person name="Baroni T.J."/>
            <person name="Aanen D.K."/>
        </authorList>
    </citation>
    <scope>NUCLEOTIDE SEQUENCE</scope>
    <source>
        <strain evidence="16">AP01</strain>
        <tissue evidence="16">Mycelium</tissue>
    </source>
</reference>
<comment type="subcellular location">
    <subcellularLocation>
        <location evidence="1">Nucleus</location>
    </subcellularLocation>
</comment>
<evidence type="ECO:0000256" key="5">
    <source>
        <dbReference type="ARBA" id="ARBA00022862"/>
    </source>
</evidence>
<comment type="subunit">
    <text evidence="2">Monomer.</text>
</comment>
<feature type="domain" description="Thioredoxin" evidence="15">
    <location>
        <begin position="128"/>
        <end position="273"/>
    </location>
</feature>
<feature type="compositionally biased region" description="Low complexity" evidence="14">
    <location>
        <begin position="78"/>
        <end position="93"/>
    </location>
</feature>
<evidence type="ECO:0000256" key="8">
    <source>
        <dbReference type="ARBA" id="ARBA00023242"/>
    </source>
</evidence>
<keyword evidence="9" id="KW-0676">Redox-active center</keyword>
<dbReference type="InterPro" id="IPR013766">
    <property type="entry name" value="Thioredoxin_domain"/>
</dbReference>
<name>A0A9P7GK02_9AGAR</name>
<gene>
    <name evidence="16" type="ORF">DXG03_004976</name>
</gene>
<feature type="compositionally biased region" description="Low complexity" evidence="14">
    <location>
        <begin position="40"/>
        <end position="52"/>
    </location>
</feature>
<comment type="catalytic activity">
    <reaction evidence="12">
        <text>a hydroperoxide + [thioredoxin]-dithiol = an alcohol + [thioredoxin]-disulfide + H2O</text>
        <dbReference type="Rhea" id="RHEA:62620"/>
        <dbReference type="Rhea" id="RHEA-COMP:10698"/>
        <dbReference type="Rhea" id="RHEA-COMP:10700"/>
        <dbReference type="ChEBI" id="CHEBI:15377"/>
        <dbReference type="ChEBI" id="CHEBI:29950"/>
        <dbReference type="ChEBI" id="CHEBI:30879"/>
        <dbReference type="ChEBI" id="CHEBI:35924"/>
        <dbReference type="ChEBI" id="CHEBI:50058"/>
        <dbReference type="EC" id="1.11.1.24"/>
    </reaction>
</comment>
<evidence type="ECO:0000313" key="16">
    <source>
        <dbReference type="EMBL" id="KAG5648402.1"/>
    </source>
</evidence>
<dbReference type="EMBL" id="JABCKV010000003">
    <property type="protein sequence ID" value="KAG5648402.1"/>
    <property type="molecule type" value="Genomic_DNA"/>
</dbReference>
<dbReference type="InterPro" id="IPR036249">
    <property type="entry name" value="Thioredoxin-like_sf"/>
</dbReference>
<evidence type="ECO:0000256" key="10">
    <source>
        <dbReference type="ARBA" id="ARBA00032824"/>
    </source>
</evidence>
<dbReference type="GO" id="GO:0034599">
    <property type="term" value="P:cellular response to oxidative stress"/>
    <property type="evidence" value="ECO:0007669"/>
    <property type="project" value="TreeGrafter"/>
</dbReference>
<dbReference type="SUPFAM" id="SSF52833">
    <property type="entry name" value="Thioredoxin-like"/>
    <property type="match status" value="1"/>
</dbReference>
<keyword evidence="6" id="KW-0560">Oxidoreductase</keyword>
<accession>A0A9P7GK02</accession>
<dbReference type="OrthoDB" id="338622at2759"/>
<dbReference type="PROSITE" id="PS51352">
    <property type="entry name" value="THIOREDOXIN_2"/>
    <property type="match status" value="1"/>
</dbReference>
<dbReference type="Proteomes" id="UP000775547">
    <property type="component" value="Unassembled WGS sequence"/>
</dbReference>
<organism evidence="16 17">
    <name type="scientific">Asterophora parasitica</name>
    <dbReference type="NCBI Taxonomy" id="117018"/>
    <lineage>
        <taxon>Eukaryota</taxon>
        <taxon>Fungi</taxon>
        <taxon>Dikarya</taxon>
        <taxon>Basidiomycota</taxon>
        <taxon>Agaricomycotina</taxon>
        <taxon>Agaricomycetes</taxon>
        <taxon>Agaricomycetidae</taxon>
        <taxon>Agaricales</taxon>
        <taxon>Tricholomatineae</taxon>
        <taxon>Lyophyllaceae</taxon>
        <taxon>Asterophora</taxon>
    </lineage>
</organism>
<dbReference type="AlphaFoldDB" id="A0A9P7GK02"/>
<sequence>MPRKASATTSTEPPRRSSRITSQPKEVSKAAPKASKKRPAATASEGAAASDSAAKKAKTGEAKSEEQEPPAPQEEEAQPAAIASEDAAASDSGAKESFILYKAATGEAKSEEAAPAPKAEDSAKLAKIEIGDILPSGVTLKNEKGEDVDVAGLAAEKGVVLFLVPKADTPGCTTQACGFRDIHPDFTSVNYDVYCLSADTPEAQTKWQTKKELPFPLISDPKRILITALGAGEGGKTKRSHFIFEKGGKLLDKKNPVKPADSPKLALEFIKSL</sequence>
<protein>
    <recommendedName>
        <fullName evidence="3">thioredoxin-dependent peroxiredoxin</fullName>
        <ecNumber evidence="3">1.11.1.24</ecNumber>
    </recommendedName>
    <alternativeName>
        <fullName evidence="13">Nuclear thiol peroxidase</fullName>
    </alternativeName>
    <alternativeName>
        <fullName evidence="10">Thioredoxin peroxidase</fullName>
    </alternativeName>
</protein>
<evidence type="ECO:0000256" key="1">
    <source>
        <dbReference type="ARBA" id="ARBA00004123"/>
    </source>
</evidence>
<evidence type="ECO:0000256" key="14">
    <source>
        <dbReference type="SAM" id="MobiDB-lite"/>
    </source>
</evidence>
<evidence type="ECO:0000259" key="15">
    <source>
        <dbReference type="PROSITE" id="PS51352"/>
    </source>
</evidence>
<dbReference type="Pfam" id="PF00578">
    <property type="entry name" value="AhpC-TSA"/>
    <property type="match status" value="1"/>
</dbReference>
<dbReference type="FunFam" id="3.40.30.10:FF:000157">
    <property type="entry name" value="DOT5p Nuclear thiol peroxidase"/>
    <property type="match status" value="1"/>
</dbReference>
<dbReference type="Gene3D" id="3.40.30.10">
    <property type="entry name" value="Glutaredoxin"/>
    <property type="match status" value="1"/>
</dbReference>
<feature type="region of interest" description="Disordered" evidence="14">
    <location>
        <begin position="1"/>
        <end position="93"/>
    </location>
</feature>
<evidence type="ECO:0000256" key="11">
    <source>
        <dbReference type="ARBA" id="ARBA00038489"/>
    </source>
</evidence>